<dbReference type="RefSeq" id="XP_069232579.1">
    <property type="nucleotide sequence ID" value="XM_069370341.1"/>
</dbReference>
<evidence type="ECO:0000313" key="1">
    <source>
        <dbReference type="EMBL" id="KAL1589474.1"/>
    </source>
</evidence>
<name>A0AB34L285_9PEZI</name>
<keyword evidence="2" id="KW-1185">Reference proteome</keyword>
<proteinExistence type="predicted"/>
<reference evidence="1 2" key="1">
    <citation type="journal article" date="2020" name="Microbiol. Resour. Announc.">
        <title>Draft Genome Sequence of a Cladosporium Species Isolated from the Mesophotic Ascidian Didemnum maculosum.</title>
        <authorList>
            <person name="Gioti A."/>
            <person name="Siaperas R."/>
            <person name="Nikolaivits E."/>
            <person name="Le Goff G."/>
            <person name="Ouazzani J."/>
            <person name="Kotoulas G."/>
            <person name="Topakas E."/>
        </authorList>
    </citation>
    <scope>NUCLEOTIDE SEQUENCE [LARGE SCALE GENOMIC DNA]</scope>
    <source>
        <strain evidence="1 2">TM138-S3</strain>
    </source>
</reference>
<dbReference type="Proteomes" id="UP000803884">
    <property type="component" value="Unassembled WGS sequence"/>
</dbReference>
<organism evidence="1 2">
    <name type="scientific">Cladosporium halotolerans</name>
    <dbReference type="NCBI Taxonomy" id="1052096"/>
    <lineage>
        <taxon>Eukaryota</taxon>
        <taxon>Fungi</taxon>
        <taxon>Dikarya</taxon>
        <taxon>Ascomycota</taxon>
        <taxon>Pezizomycotina</taxon>
        <taxon>Dothideomycetes</taxon>
        <taxon>Dothideomycetidae</taxon>
        <taxon>Cladosporiales</taxon>
        <taxon>Cladosporiaceae</taxon>
        <taxon>Cladosporium</taxon>
    </lineage>
</organism>
<dbReference type="InterPro" id="IPR029063">
    <property type="entry name" value="SAM-dependent_MTases_sf"/>
</dbReference>
<evidence type="ECO:0008006" key="3">
    <source>
        <dbReference type="Google" id="ProtNLM"/>
    </source>
</evidence>
<protein>
    <recommendedName>
        <fullName evidence="3">S-adenosyl-L-methionine-dependent methyltransferase</fullName>
    </recommendedName>
</protein>
<dbReference type="Gene3D" id="3.40.50.150">
    <property type="entry name" value="Vaccinia Virus protein VP39"/>
    <property type="match status" value="1"/>
</dbReference>
<dbReference type="SUPFAM" id="SSF53335">
    <property type="entry name" value="S-adenosyl-L-methionine-dependent methyltransferases"/>
    <property type="match status" value="1"/>
</dbReference>
<sequence length="281" mass="31194">MASTFDKVIITNERVTGVPGAEMLRLSGIEQQNEVDVLDLACGGGMITSELLETASRQPNLHINKILAGDIDDQMLDFVTRKREFNVKLNSQSQWSRVETQKMNEASIPQPDSTFTHVFNNFGIFFCPGQDSALSETYRVLKPSGIAGFTSWKAISWWAEVAEPALAKFLPEATKLPNPSGMFPSSGWNDPDAIPTKLEKAGFVDVRVTELVFPPRVEAEPFAAATAFLVKSIAKRVWSEEDFKKFGDHIESALLKYLKETYVDGIWNGNMKAIVTLGSRK</sequence>
<gene>
    <name evidence="1" type="ORF">WHR41_01735</name>
</gene>
<dbReference type="GeneID" id="96003179"/>
<evidence type="ECO:0000313" key="2">
    <source>
        <dbReference type="Proteomes" id="UP000803884"/>
    </source>
</evidence>
<dbReference type="EMBL" id="JAAQHG020000004">
    <property type="protein sequence ID" value="KAL1589474.1"/>
    <property type="molecule type" value="Genomic_DNA"/>
</dbReference>
<dbReference type="AlphaFoldDB" id="A0AB34L285"/>
<dbReference type="Pfam" id="PF01209">
    <property type="entry name" value="Ubie_methyltran"/>
    <property type="match status" value="1"/>
</dbReference>
<comment type="caution">
    <text evidence="1">The sequence shown here is derived from an EMBL/GenBank/DDBJ whole genome shotgun (WGS) entry which is preliminary data.</text>
</comment>
<accession>A0AB34L285</accession>
<dbReference type="CDD" id="cd02440">
    <property type="entry name" value="AdoMet_MTases"/>
    <property type="match status" value="1"/>
</dbReference>